<organism evidence="1 2">
    <name type="scientific">Dysgonomonas hofstadii</name>
    <dbReference type="NCBI Taxonomy" id="637886"/>
    <lineage>
        <taxon>Bacteria</taxon>
        <taxon>Pseudomonadati</taxon>
        <taxon>Bacteroidota</taxon>
        <taxon>Bacteroidia</taxon>
        <taxon>Bacteroidales</taxon>
        <taxon>Dysgonomonadaceae</taxon>
        <taxon>Dysgonomonas</taxon>
    </lineage>
</organism>
<comment type="caution">
    <text evidence="1">The sequence shown here is derived from an EMBL/GenBank/DDBJ whole genome shotgun (WGS) entry which is preliminary data.</text>
</comment>
<dbReference type="Proteomes" id="UP000555103">
    <property type="component" value="Unassembled WGS sequence"/>
</dbReference>
<dbReference type="EMBL" id="JACIEP010000003">
    <property type="protein sequence ID" value="MBB4035332.1"/>
    <property type="molecule type" value="Genomic_DNA"/>
</dbReference>
<name>A0A840CS25_9BACT</name>
<evidence type="ECO:0000313" key="2">
    <source>
        <dbReference type="Proteomes" id="UP000555103"/>
    </source>
</evidence>
<proteinExistence type="predicted"/>
<gene>
    <name evidence="1" type="ORF">GGR21_001221</name>
</gene>
<protein>
    <submittedName>
        <fullName evidence="1">Uncharacterized protein</fullName>
    </submittedName>
</protein>
<keyword evidence="2" id="KW-1185">Reference proteome</keyword>
<dbReference type="AlphaFoldDB" id="A0A840CS25"/>
<reference evidence="1 2" key="1">
    <citation type="submission" date="2020-08" db="EMBL/GenBank/DDBJ databases">
        <title>Genomic Encyclopedia of Type Strains, Phase IV (KMG-IV): sequencing the most valuable type-strain genomes for metagenomic binning, comparative biology and taxonomic classification.</title>
        <authorList>
            <person name="Goeker M."/>
        </authorList>
    </citation>
    <scope>NUCLEOTIDE SEQUENCE [LARGE SCALE GENOMIC DNA]</scope>
    <source>
        <strain evidence="1 2">DSM 104969</strain>
    </source>
</reference>
<accession>A0A840CS25</accession>
<evidence type="ECO:0000313" key="1">
    <source>
        <dbReference type="EMBL" id="MBB4035332.1"/>
    </source>
</evidence>
<sequence length="52" mass="6254">MPVFYIGPKKHILKIEHTHSFNYIQVYLNIKKLKNEKSIIEFDFCRFAANIL</sequence>